<comment type="function">
    <text evidence="9">Catalyzes the 2-thiolation of uridine at the wobble position (U34) of tRNA, leading to the formation of s(2)U34.</text>
</comment>
<keyword evidence="5 9" id="KW-0067">ATP-binding</keyword>
<reference evidence="12 13" key="1">
    <citation type="journal article" date="2013" name="Genome Announc.">
        <title>Draft genome sequences for three mercury-methylating, sulfate-reducing bacteria.</title>
        <authorList>
            <person name="Brown S.D."/>
            <person name="Hurt R.A.Jr."/>
            <person name="Gilmour C.C."/>
            <person name="Elias D.A."/>
        </authorList>
    </citation>
    <scope>NUCLEOTIDE SEQUENCE [LARGE SCALE GENOMIC DNA]</scope>
    <source>
        <strain evidence="12 13">DSM 2059</strain>
    </source>
</reference>
<organism evidence="12 13">
    <name type="scientific">Desulfococcus multivorans DSM 2059</name>
    <dbReference type="NCBI Taxonomy" id="1121405"/>
    <lineage>
        <taxon>Bacteria</taxon>
        <taxon>Pseudomonadati</taxon>
        <taxon>Thermodesulfobacteriota</taxon>
        <taxon>Desulfobacteria</taxon>
        <taxon>Desulfobacterales</taxon>
        <taxon>Desulfococcaceae</taxon>
        <taxon>Desulfococcus</taxon>
    </lineage>
</organism>
<feature type="active site" description="Nucleophile" evidence="9">
    <location>
        <position position="90"/>
    </location>
</feature>
<feature type="region of interest" description="Interaction with tRNA" evidence="9">
    <location>
        <begin position="291"/>
        <end position="292"/>
    </location>
</feature>
<dbReference type="InterPro" id="IPR046884">
    <property type="entry name" value="MnmA-like_central"/>
</dbReference>
<dbReference type="InterPro" id="IPR004506">
    <property type="entry name" value="MnmA-like"/>
</dbReference>
<evidence type="ECO:0000313" key="13">
    <source>
        <dbReference type="Proteomes" id="UP000014977"/>
    </source>
</evidence>
<gene>
    <name evidence="9" type="primary">mnmA</name>
    <name evidence="12" type="ORF">dsmv_1001</name>
</gene>
<evidence type="ECO:0000256" key="4">
    <source>
        <dbReference type="ARBA" id="ARBA00022741"/>
    </source>
</evidence>
<evidence type="ECO:0000256" key="7">
    <source>
        <dbReference type="ARBA" id="ARBA00023157"/>
    </source>
</evidence>
<evidence type="ECO:0000259" key="11">
    <source>
        <dbReference type="Pfam" id="PF20259"/>
    </source>
</evidence>
<name>S7U748_DESML</name>
<comment type="caution">
    <text evidence="9">Lacks conserved residue(s) required for the propagation of feature annotation.</text>
</comment>
<keyword evidence="2 9" id="KW-0808">Transferase</keyword>
<dbReference type="GO" id="GO:0005737">
    <property type="term" value="C:cytoplasm"/>
    <property type="evidence" value="ECO:0007669"/>
    <property type="project" value="UniProtKB-SubCell"/>
</dbReference>
<feature type="domain" description="tRNA-specific 2-thiouridylase MnmA-like central" evidence="11">
    <location>
        <begin position="203"/>
        <end position="258"/>
    </location>
</feature>
<comment type="similarity">
    <text evidence="9">Belongs to the MnmA/TRMU family.</text>
</comment>
<dbReference type="Gene3D" id="3.40.50.620">
    <property type="entry name" value="HUPs"/>
    <property type="match status" value="1"/>
</dbReference>
<dbReference type="eggNOG" id="COG0482">
    <property type="taxonomic scope" value="Bacteria"/>
</dbReference>
<dbReference type="AlphaFoldDB" id="S7U748"/>
<keyword evidence="9" id="KW-0963">Cytoplasm</keyword>
<dbReference type="FunFam" id="2.30.30.280:FF:000001">
    <property type="entry name" value="tRNA-specific 2-thiouridylase MnmA"/>
    <property type="match status" value="1"/>
</dbReference>
<dbReference type="EMBL" id="ATHJ01000011">
    <property type="protein sequence ID" value="EPR44965.1"/>
    <property type="molecule type" value="Genomic_DNA"/>
</dbReference>
<dbReference type="Pfam" id="PF20259">
    <property type="entry name" value="tRNA_Me_trans_M"/>
    <property type="match status" value="1"/>
</dbReference>
<comment type="caution">
    <text evidence="12">The sequence shown here is derived from an EMBL/GenBank/DDBJ whole genome shotgun (WGS) entry which is preliminary data.</text>
</comment>
<dbReference type="NCBIfam" id="TIGR00420">
    <property type="entry name" value="trmU"/>
    <property type="match status" value="1"/>
</dbReference>
<dbReference type="RefSeq" id="WP_020875192.1">
    <property type="nucleotide sequence ID" value="NZ_ATHJ01000011.1"/>
</dbReference>
<dbReference type="GO" id="GO:0103016">
    <property type="term" value="F:tRNA-uridine 2-sulfurtransferase activity"/>
    <property type="evidence" value="ECO:0007669"/>
    <property type="project" value="UniProtKB-EC"/>
</dbReference>
<feature type="binding site" evidence="9">
    <location>
        <begin position="8"/>
        <end position="15"/>
    </location>
    <ligand>
        <name>ATP</name>
        <dbReference type="ChEBI" id="CHEBI:30616"/>
    </ligand>
</feature>
<dbReference type="Proteomes" id="UP000014977">
    <property type="component" value="Unassembled WGS sequence"/>
</dbReference>
<dbReference type="InterPro" id="IPR046885">
    <property type="entry name" value="MnmA-like_C"/>
</dbReference>
<keyword evidence="7 9" id="KW-1015">Disulfide bond</keyword>
<feature type="active site" description="Cysteine persulfide intermediate" evidence="9">
    <location>
        <position position="187"/>
    </location>
</feature>
<dbReference type="GO" id="GO:0000049">
    <property type="term" value="F:tRNA binding"/>
    <property type="evidence" value="ECO:0007669"/>
    <property type="project" value="UniProtKB-KW"/>
</dbReference>
<feature type="region of interest" description="Interaction with tRNA" evidence="9">
    <location>
        <begin position="137"/>
        <end position="139"/>
    </location>
</feature>
<dbReference type="Gene3D" id="2.30.30.280">
    <property type="entry name" value="Adenine nucleotide alpha hydrolases-like domains"/>
    <property type="match status" value="1"/>
</dbReference>
<evidence type="ECO:0000259" key="10">
    <source>
        <dbReference type="Pfam" id="PF20258"/>
    </source>
</evidence>
<evidence type="ECO:0000256" key="9">
    <source>
        <dbReference type="HAMAP-Rule" id="MF_00144"/>
    </source>
</evidence>
<feature type="disulfide bond" description="Alternate" evidence="9">
    <location>
        <begin position="90"/>
        <end position="187"/>
    </location>
</feature>
<sequence length="344" mass="38325">MKPRTAIAISGGIDSLVAASLLQERGHRLMGIHFFTGYQDLSMEQVQGAARQLNIPLEIVDVGDLFHRRVVDYFVTTYQKGLTPNPCLVCNPDVKFGAVMTIARQMGADWMATGHYARIRRYPDGTCRLFKGRDSRKDQSYFLAFLSQVQLSRALFPLGSMTKTAVRRLGAERGLSPIEGRESQDVCFIKGSCRKFLVERGGIEPRPGPISDVHGRIIGTHSGLHQFTVGQRKGINCPASEPYYVIDTVPGENRLVVGFRTEMGVSRCRLSSIRWIGRPPSGRIRLRARIRYRHQAVPATFEPDDRGGGTLLFDAPEPAVTPGQGAVFYRESEVLGGGWIERYR</sequence>
<dbReference type="PANTHER" id="PTHR11933:SF5">
    <property type="entry name" value="MITOCHONDRIAL TRNA-SPECIFIC 2-THIOURIDYLASE 1"/>
    <property type="match status" value="1"/>
</dbReference>
<evidence type="ECO:0000256" key="1">
    <source>
        <dbReference type="ARBA" id="ARBA00022555"/>
    </source>
</evidence>
<dbReference type="NCBIfam" id="NF001138">
    <property type="entry name" value="PRK00143.1"/>
    <property type="match status" value="1"/>
</dbReference>
<proteinExistence type="inferred from homology"/>
<dbReference type="STRING" id="897.B2D07_11895"/>
<dbReference type="InterPro" id="IPR023382">
    <property type="entry name" value="MnmA-like_central_sf"/>
</dbReference>
<dbReference type="HAMAP" id="MF_00144">
    <property type="entry name" value="tRNA_thiouridyl_MnmA"/>
    <property type="match status" value="1"/>
</dbReference>
<evidence type="ECO:0000256" key="3">
    <source>
        <dbReference type="ARBA" id="ARBA00022694"/>
    </source>
</evidence>
<dbReference type="EC" id="2.8.1.13" evidence="9"/>
<feature type="binding site" evidence="9">
    <location>
        <position position="34"/>
    </location>
    <ligand>
        <name>ATP</name>
        <dbReference type="ChEBI" id="CHEBI:30616"/>
    </ligand>
</feature>
<evidence type="ECO:0000256" key="6">
    <source>
        <dbReference type="ARBA" id="ARBA00022884"/>
    </source>
</evidence>
<dbReference type="PATRIC" id="fig|1121405.3.peg.160"/>
<keyword evidence="13" id="KW-1185">Reference proteome</keyword>
<feature type="domain" description="tRNA-specific 2-thiouridylase MnmA-like C-terminal" evidence="10">
    <location>
        <begin position="267"/>
        <end position="340"/>
    </location>
</feature>
<dbReference type="CDD" id="cd01998">
    <property type="entry name" value="MnmA_TRMU-like"/>
    <property type="match status" value="1"/>
</dbReference>
<dbReference type="Pfam" id="PF03054">
    <property type="entry name" value="tRNA_Me_trans"/>
    <property type="match status" value="1"/>
</dbReference>
<protein>
    <recommendedName>
        <fullName evidence="9">tRNA-specific 2-thiouridylase MnmA</fullName>
        <ecNumber evidence="9">2.8.1.13</ecNumber>
    </recommendedName>
</protein>
<accession>S7U748</accession>
<keyword evidence="1 9" id="KW-0820">tRNA-binding</keyword>
<dbReference type="GO" id="GO:0005524">
    <property type="term" value="F:ATP binding"/>
    <property type="evidence" value="ECO:0007669"/>
    <property type="project" value="UniProtKB-KW"/>
</dbReference>
<feature type="binding site" evidence="9">
    <location>
        <position position="114"/>
    </location>
    <ligand>
        <name>ATP</name>
        <dbReference type="ChEBI" id="CHEBI:30616"/>
    </ligand>
</feature>
<dbReference type="OrthoDB" id="9800696at2"/>
<evidence type="ECO:0000256" key="2">
    <source>
        <dbReference type="ARBA" id="ARBA00022679"/>
    </source>
</evidence>
<dbReference type="Pfam" id="PF20258">
    <property type="entry name" value="tRNA_Me_trans_C"/>
    <property type="match status" value="1"/>
</dbReference>
<dbReference type="PANTHER" id="PTHR11933">
    <property type="entry name" value="TRNA 5-METHYLAMINOMETHYL-2-THIOURIDYLATE -METHYLTRANSFERASE"/>
    <property type="match status" value="1"/>
</dbReference>
<dbReference type="GO" id="GO:0002143">
    <property type="term" value="P:tRNA wobble position uridine thiolation"/>
    <property type="evidence" value="ECO:0007669"/>
    <property type="project" value="TreeGrafter"/>
</dbReference>
<dbReference type="SUPFAM" id="SSF52402">
    <property type="entry name" value="Adenine nucleotide alpha hydrolases-like"/>
    <property type="match status" value="1"/>
</dbReference>
<comment type="catalytic activity">
    <reaction evidence="8 9">
        <text>S-sulfanyl-L-cysteinyl-[protein] + uridine(34) in tRNA + AH2 + ATP = 2-thiouridine(34) in tRNA + L-cysteinyl-[protein] + A + AMP + diphosphate + H(+)</text>
        <dbReference type="Rhea" id="RHEA:47032"/>
        <dbReference type="Rhea" id="RHEA-COMP:10131"/>
        <dbReference type="Rhea" id="RHEA-COMP:11726"/>
        <dbReference type="Rhea" id="RHEA-COMP:11727"/>
        <dbReference type="Rhea" id="RHEA-COMP:11728"/>
        <dbReference type="ChEBI" id="CHEBI:13193"/>
        <dbReference type="ChEBI" id="CHEBI:15378"/>
        <dbReference type="ChEBI" id="CHEBI:17499"/>
        <dbReference type="ChEBI" id="CHEBI:29950"/>
        <dbReference type="ChEBI" id="CHEBI:30616"/>
        <dbReference type="ChEBI" id="CHEBI:33019"/>
        <dbReference type="ChEBI" id="CHEBI:61963"/>
        <dbReference type="ChEBI" id="CHEBI:65315"/>
        <dbReference type="ChEBI" id="CHEBI:87170"/>
        <dbReference type="ChEBI" id="CHEBI:456215"/>
        <dbReference type="EC" id="2.8.1.13"/>
    </reaction>
</comment>
<comment type="subcellular location">
    <subcellularLocation>
        <location evidence="9">Cytoplasm</location>
    </subcellularLocation>
</comment>
<feature type="site" description="Interaction with tRNA" evidence="9">
    <location>
        <position position="115"/>
    </location>
</feature>
<keyword evidence="6 9" id="KW-0694">RNA-binding</keyword>
<keyword evidence="3 9" id="KW-0819">tRNA processing</keyword>
<keyword evidence="4 9" id="KW-0547">Nucleotide-binding</keyword>
<evidence type="ECO:0000256" key="8">
    <source>
        <dbReference type="ARBA" id="ARBA00051542"/>
    </source>
</evidence>
<evidence type="ECO:0000256" key="5">
    <source>
        <dbReference type="ARBA" id="ARBA00022840"/>
    </source>
</evidence>
<dbReference type="Gene3D" id="2.40.30.10">
    <property type="entry name" value="Translation factors"/>
    <property type="match status" value="1"/>
</dbReference>
<feature type="site" description="Interaction with tRNA" evidence="9">
    <location>
        <position position="324"/>
    </location>
</feature>
<evidence type="ECO:0000313" key="12">
    <source>
        <dbReference type="EMBL" id="EPR44965.1"/>
    </source>
</evidence>
<dbReference type="InterPro" id="IPR014729">
    <property type="entry name" value="Rossmann-like_a/b/a_fold"/>
</dbReference>